<dbReference type="InterPro" id="IPR029044">
    <property type="entry name" value="Nucleotide-diphossugar_trans"/>
</dbReference>
<dbReference type="PANTHER" id="PTHR47213">
    <property type="entry name" value="OS07G0567300 PROTEIN"/>
    <property type="match status" value="1"/>
</dbReference>
<reference evidence="4" key="1">
    <citation type="submission" date="2021-01" db="EMBL/GenBank/DDBJ databases">
        <authorList>
            <person name="Corre E."/>
            <person name="Pelletier E."/>
            <person name="Niang G."/>
            <person name="Scheremetjew M."/>
            <person name="Finn R."/>
            <person name="Kale V."/>
            <person name="Holt S."/>
            <person name="Cochrane G."/>
            <person name="Meng A."/>
            <person name="Brown T."/>
            <person name="Cohen L."/>
        </authorList>
    </citation>
    <scope>NUCLEOTIDE SEQUENCE</scope>
    <source>
        <strain evidence="4">PLY429</strain>
    </source>
</reference>
<dbReference type="InterPro" id="IPR007577">
    <property type="entry name" value="GlycoTrfase_DXD_sugar-bd_CS"/>
</dbReference>
<name>A0A7S1SZ97_9CHLO</name>
<evidence type="ECO:0000313" key="4">
    <source>
        <dbReference type="EMBL" id="CAD9213672.1"/>
    </source>
</evidence>
<proteinExistence type="predicted"/>
<protein>
    <recommendedName>
        <fullName evidence="3">Alpha 1,4-glycosyltransferase domain-containing protein</fullName>
    </recommendedName>
</protein>
<dbReference type="PANTHER" id="PTHR47213:SF1">
    <property type="entry name" value="OS07G0567300 PROTEIN"/>
    <property type="match status" value="1"/>
</dbReference>
<evidence type="ECO:0000259" key="3">
    <source>
        <dbReference type="Pfam" id="PF04572"/>
    </source>
</evidence>
<organism evidence="4">
    <name type="scientific">Tetraselmis chuii</name>
    <dbReference type="NCBI Taxonomy" id="63592"/>
    <lineage>
        <taxon>Eukaryota</taxon>
        <taxon>Viridiplantae</taxon>
        <taxon>Chlorophyta</taxon>
        <taxon>core chlorophytes</taxon>
        <taxon>Chlorodendrophyceae</taxon>
        <taxon>Chlorodendrales</taxon>
        <taxon>Chlorodendraceae</taxon>
        <taxon>Tetraselmis</taxon>
    </lineage>
</organism>
<evidence type="ECO:0000256" key="2">
    <source>
        <dbReference type="SAM" id="Phobius"/>
    </source>
</evidence>
<dbReference type="Pfam" id="PF04572">
    <property type="entry name" value="Gb3_synth"/>
    <property type="match status" value="1"/>
</dbReference>
<keyword evidence="2" id="KW-0812">Transmembrane</keyword>
<feature type="region of interest" description="Disordered" evidence="1">
    <location>
        <begin position="12"/>
        <end position="40"/>
    </location>
</feature>
<keyword evidence="2" id="KW-1133">Transmembrane helix</keyword>
<dbReference type="EMBL" id="HBGG01030545">
    <property type="protein sequence ID" value="CAD9213672.1"/>
    <property type="molecule type" value="Transcribed_RNA"/>
</dbReference>
<gene>
    <name evidence="4" type="ORF">TCHU04912_LOCUS15911</name>
</gene>
<evidence type="ECO:0000256" key="1">
    <source>
        <dbReference type="SAM" id="MobiDB-lite"/>
    </source>
</evidence>
<dbReference type="AlphaFoldDB" id="A0A7S1SZ97"/>
<dbReference type="SUPFAM" id="SSF53448">
    <property type="entry name" value="Nucleotide-diphospho-sugar transferases"/>
    <property type="match status" value="1"/>
</dbReference>
<accession>A0A7S1SZ97</accession>
<dbReference type="InterPro" id="IPR007652">
    <property type="entry name" value="A1-4-GlycosylTfrase_dom"/>
</dbReference>
<dbReference type="Gene3D" id="3.90.550.20">
    <property type="match status" value="1"/>
</dbReference>
<sequence>MGASVDGRPYTINLKATPEAPAPVPLGRPSKESRGKGGFRKRPWSGLGLVLTLVLLVFAAYGGVTMLLAQLKQQPKAVTGTTVAHTSSEPVHESRVHAFIAETGCTRNFFLAWTTAAESFSLRYRRTIESTLMFHPTACLIVYSPTLPHDHFQRFWDLGYNIIVERPNVPYLLDNTPAEVWYRNIEEWKKGPYFFSHITEIIRLASLYKYGGVYLDTDVIVMRDLSGLRNCLGTELAGSRGEAKILNGAVLAFDKGSPFIWEGMVEFNTTYRIDSWGWNGPELVTRVAGRFPRGPELRILPTIAFYPIHWAKVKRYFTLENMEDQHRVWQRMEAGTYLFHYWNKVTVQLIPEKGSLMYKVLNNYCLFCDETGKDG</sequence>
<feature type="domain" description="Alpha 1,4-glycosyltransferase" evidence="3">
    <location>
        <begin position="252"/>
        <end position="368"/>
    </location>
</feature>
<feature type="transmembrane region" description="Helical" evidence="2">
    <location>
        <begin position="44"/>
        <end position="69"/>
    </location>
</feature>
<dbReference type="InterPro" id="IPR044789">
    <property type="entry name" value="Put_A1-4-GlycosylTfrase_plant"/>
</dbReference>
<dbReference type="Pfam" id="PF04488">
    <property type="entry name" value="Gly_transf_sug"/>
    <property type="match status" value="1"/>
</dbReference>
<keyword evidence="2" id="KW-0472">Membrane</keyword>